<feature type="domain" description="Immunity MXAN-0049 protein" evidence="1">
    <location>
        <begin position="32"/>
        <end position="207"/>
    </location>
</feature>
<dbReference type="EMBL" id="CP029463">
    <property type="protein sequence ID" value="AWM14186.1"/>
    <property type="molecule type" value="Genomic_DNA"/>
</dbReference>
<evidence type="ECO:0000313" key="4">
    <source>
        <dbReference type="Proteomes" id="UP000245429"/>
    </source>
</evidence>
<dbReference type="RefSeq" id="WP_109569543.1">
    <property type="nucleotide sequence ID" value="NZ_CP029463.1"/>
</dbReference>
<proteinExistence type="predicted"/>
<dbReference type="KEGG" id="fse:DI487_10170"/>
<evidence type="ECO:0000313" key="2">
    <source>
        <dbReference type="EMBL" id="AWM14177.1"/>
    </source>
</evidence>
<keyword evidence="4" id="KW-1185">Reference proteome</keyword>
<dbReference type="AlphaFoldDB" id="A0A2U8QVF4"/>
<protein>
    <recommendedName>
        <fullName evidence="1">Immunity MXAN-0049 protein domain-containing protein</fullName>
    </recommendedName>
</protein>
<evidence type="ECO:0000313" key="3">
    <source>
        <dbReference type="EMBL" id="AWM14186.1"/>
    </source>
</evidence>
<dbReference type="Proteomes" id="UP000245429">
    <property type="component" value="Chromosome"/>
</dbReference>
<dbReference type="KEGG" id="fse:DI487_10215"/>
<sequence>MQYYILDTPAESKETGKVYPQVAFDKIKEAFKFRHNVYPDNEPILSATLEKGAKLTDILSQASIAGHGLLINDKVKNILADFKIMNHKFYNCPVKDHKGVIHQYYWMALVQPDIINWIDFKNSSFYTVEVGFREDNIKLTSYQDYIQKKEELPNINWWIEAENIKINTIEEHDLFVFPYLFSNIILSEKLTQSFIKDNIKGIKFEKAPVNN</sequence>
<organism evidence="2 4">
    <name type="scientific">Flavobacterium sediminis</name>
    <dbReference type="NCBI Taxonomy" id="2201181"/>
    <lineage>
        <taxon>Bacteria</taxon>
        <taxon>Pseudomonadati</taxon>
        <taxon>Bacteroidota</taxon>
        <taxon>Flavobacteriia</taxon>
        <taxon>Flavobacteriales</taxon>
        <taxon>Flavobacteriaceae</taxon>
        <taxon>Flavobacterium</taxon>
    </lineage>
</organism>
<gene>
    <name evidence="2" type="ORF">DI487_10170</name>
    <name evidence="3" type="ORF">DI487_10215</name>
</gene>
<dbReference type="Pfam" id="PF07791">
    <property type="entry name" value="Imm11"/>
    <property type="match status" value="1"/>
</dbReference>
<dbReference type="OrthoDB" id="1356084at2"/>
<reference evidence="2 4" key="1">
    <citation type="submission" date="2018-05" db="EMBL/GenBank/DDBJ databases">
        <title>Flavobacterium sp. MEBiC07310.</title>
        <authorList>
            <person name="Baek K."/>
        </authorList>
    </citation>
    <scope>NUCLEOTIDE SEQUENCE [LARGE SCALE GENOMIC DNA]</scope>
    <source>
        <strain evidence="2 4">MEBiC07310</strain>
    </source>
</reference>
<dbReference type="InterPro" id="IPR012433">
    <property type="entry name" value="Imm11"/>
</dbReference>
<name>A0A2U8QVF4_9FLAO</name>
<evidence type="ECO:0000259" key="1">
    <source>
        <dbReference type="Pfam" id="PF07791"/>
    </source>
</evidence>
<accession>A0A2U8QVF4</accession>
<dbReference type="EMBL" id="CP029463">
    <property type="protein sequence ID" value="AWM14177.1"/>
    <property type="molecule type" value="Genomic_DNA"/>
</dbReference>